<dbReference type="SMART" id="SM00360">
    <property type="entry name" value="RRM"/>
    <property type="match status" value="2"/>
</dbReference>
<evidence type="ECO:0000256" key="5">
    <source>
        <dbReference type="PROSITE-ProRule" id="PRU00176"/>
    </source>
</evidence>
<evidence type="ECO:0000313" key="8">
    <source>
        <dbReference type="EMBL" id="MBY20725.1"/>
    </source>
</evidence>
<dbReference type="Pfam" id="PF00076">
    <property type="entry name" value="RRM_1"/>
    <property type="match status" value="2"/>
</dbReference>
<feature type="region of interest" description="Disordered" evidence="6">
    <location>
        <begin position="531"/>
        <end position="553"/>
    </location>
</feature>
<reference evidence="8" key="1">
    <citation type="submission" date="2018-04" db="EMBL/GenBank/DDBJ databases">
        <title>Transcriptome of Schizaphis graminum biotype I.</title>
        <authorList>
            <person name="Scully E.D."/>
            <person name="Geib S.M."/>
            <person name="Palmer N.A."/>
            <person name="Koch K."/>
            <person name="Bradshaw J."/>
            <person name="Heng-Moss T."/>
            <person name="Sarath G."/>
        </authorList>
    </citation>
    <scope>NUCLEOTIDE SEQUENCE</scope>
</reference>
<protein>
    <recommendedName>
        <fullName evidence="4">Protein alan shepard</fullName>
    </recommendedName>
</protein>
<evidence type="ECO:0000256" key="1">
    <source>
        <dbReference type="ARBA" id="ARBA00022737"/>
    </source>
</evidence>
<feature type="domain" description="RRM" evidence="7">
    <location>
        <begin position="196"/>
        <end position="272"/>
    </location>
</feature>
<gene>
    <name evidence="8" type="primary">shep_1</name>
    <name evidence="8" type="ORF">g.99488</name>
</gene>
<dbReference type="CDD" id="cd12244">
    <property type="entry name" value="RRM2_MSSP"/>
    <property type="match status" value="1"/>
</dbReference>
<dbReference type="EMBL" id="GGMR01008106">
    <property type="protein sequence ID" value="MBY20725.1"/>
    <property type="molecule type" value="Transcribed_RNA"/>
</dbReference>
<keyword evidence="2 5" id="KW-0694">RNA-binding</keyword>
<feature type="compositionally biased region" description="Low complexity" evidence="6">
    <location>
        <begin position="146"/>
        <end position="182"/>
    </location>
</feature>
<evidence type="ECO:0000256" key="6">
    <source>
        <dbReference type="SAM" id="MobiDB-lite"/>
    </source>
</evidence>
<dbReference type="InterPro" id="IPR002343">
    <property type="entry name" value="Hud_Sxl_RNA"/>
</dbReference>
<dbReference type="InterPro" id="IPR012677">
    <property type="entry name" value="Nucleotide-bd_a/b_plait_sf"/>
</dbReference>
<organism evidence="8">
    <name type="scientific">Schizaphis graminum</name>
    <name type="common">Green bug aphid</name>
    <dbReference type="NCBI Taxonomy" id="13262"/>
    <lineage>
        <taxon>Eukaryota</taxon>
        <taxon>Metazoa</taxon>
        <taxon>Ecdysozoa</taxon>
        <taxon>Arthropoda</taxon>
        <taxon>Hexapoda</taxon>
        <taxon>Insecta</taxon>
        <taxon>Pterygota</taxon>
        <taxon>Neoptera</taxon>
        <taxon>Paraneoptera</taxon>
        <taxon>Hemiptera</taxon>
        <taxon>Sternorrhyncha</taxon>
        <taxon>Aphidomorpha</taxon>
        <taxon>Aphidoidea</taxon>
        <taxon>Aphididae</taxon>
        <taxon>Aphidini</taxon>
        <taxon>Schizaphis</taxon>
    </lineage>
</organism>
<sequence>MQVATVMHPMQHAGGVATYYATPRPTHPHYSSVNYHDYNASYSKRAQLGCGYNTAGGNQGLTNTTFGGKSGTIPGHHSGPPGMTGNYASGAPTQYHHRATTGWNSAPLPAQQYRYGTGPVTQTTMSPYTSYNPNPATYTNSNNRIPTASSPANTNNSSSSSNTNGGASLQSSNQPTTSSPSSECQSAPPAQQLSKTNLYIRGLNQNTMDKDLITMCSQYGNIVSTKAILDKNTNKCYGFVDFESGSCADAAVKGLQAKGVQAQMAKVGIPVQRRPATQQEQDPTNLYIANLPPNFKENDLDTLLSKFGQVVSTRILRDTNMVSKGVGFARMDSKEKCEQIIQMFNGNPLPGSKEPLLVKFADSGQKKRNPSYRSDSRLWRESENGGCMRFPVQHYMLQGSHVGYEATHNGLTGSAGSHVIPATALAQYVGRHYTTQALPAHGYSIPASTWLPQYVMQPAPPHHLAQIDTPVCCQMIQQADPGSVQYGSVIPQLATHMSALQIGNGSYVAGPHPGYPYYTSTAPNIIHTVPIPSEEHPSTVASPDDSYQHFTHK</sequence>
<dbReference type="InterPro" id="IPR000504">
    <property type="entry name" value="RRM_dom"/>
</dbReference>
<keyword evidence="1" id="KW-0677">Repeat</keyword>
<dbReference type="AlphaFoldDB" id="A0A2S2NU85"/>
<dbReference type="PANTHER" id="PTHR24012">
    <property type="entry name" value="RNA BINDING PROTEIN"/>
    <property type="match status" value="1"/>
</dbReference>
<dbReference type="PRINTS" id="PR00961">
    <property type="entry name" value="HUDSXLRNA"/>
</dbReference>
<comment type="function">
    <text evidence="3">Has a role in the perception of gravity.</text>
</comment>
<feature type="domain" description="RRM" evidence="7">
    <location>
        <begin position="284"/>
        <end position="363"/>
    </location>
</feature>
<evidence type="ECO:0000256" key="2">
    <source>
        <dbReference type="ARBA" id="ARBA00022884"/>
    </source>
</evidence>
<dbReference type="GO" id="GO:0003723">
    <property type="term" value="F:RNA binding"/>
    <property type="evidence" value="ECO:0007669"/>
    <property type="project" value="UniProtKB-UniRule"/>
</dbReference>
<evidence type="ECO:0000259" key="7">
    <source>
        <dbReference type="PROSITE" id="PS50102"/>
    </source>
</evidence>
<dbReference type="InterPro" id="IPR035979">
    <property type="entry name" value="RBD_domain_sf"/>
</dbReference>
<name>A0A2S2NU85_SCHGA</name>
<feature type="compositionally biased region" description="Polar residues" evidence="6">
    <location>
        <begin position="183"/>
        <end position="195"/>
    </location>
</feature>
<proteinExistence type="predicted"/>
<feature type="compositionally biased region" description="Polar residues" evidence="6">
    <location>
        <begin position="119"/>
        <end position="145"/>
    </location>
</feature>
<dbReference type="PROSITE" id="PS50102">
    <property type="entry name" value="RRM"/>
    <property type="match status" value="2"/>
</dbReference>
<dbReference type="Gene3D" id="3.30.70.330">
    <property type="match status" value="2"/>
</dbReference>
<accession>A0A2S2NU85</accession>
<feature type="region of interest" description="Disordered" evidence="6">
    <location>
        <begin position="100"/>
        <end position="195"/>
    </location>
</feature>
<dbReference type="SUPFAM" id="SSF54928">
    <property type="entry name" value="RNA-binding domain, RBD"/>
    <property type="match status" value="2"/>
</dbReference>
<evidence type="ECO:0000256" key="4">
    <source>
        <dbReference type="ARBA" id="ARBA00039536"/>
    </source>
</evidence>
<dbReference type="FunFam" id="3.30.70.330:FF:000169">
    <property type="entry name" value="protein alan shepard isoform X4"/>
    <property type="match status" value="1"/>
</dbReference>
<dbReference type="GO" id="GO:1990904">
    <property type="term" value="C:ribonucleoprotein complex"/>
    <property type="evidence" value="ECO:0007669"/>
    <property type="project" value="InterPro"/>
</dbReference>
<evidence type="ECO:0000256" key="3">
    <source>
        <dbReference type="ARBA" id="ARBA00037469"/>
    </source>
</evidence>